<dbReference type="InterPro" id="IPR001611">
    <property type="entry name" value="Leu-rich_rpt"/>
</dbReference>
<keyword evidence="2" id="KW-0433">Leucine-rich repeat</keyword>
<evidence type="ECO:0000313" key="6">
    <source>
        <dbReference type="EMBL" id="GIL65589.1"/>
    </source>
</evidence>
<dbReference type="SMART" id="SM00369">
    <property type="entry name" value="LRR_TYP"/>
    <property type="match status" value="9"/>
</dbReference>
<evidence type="ECO:0000256" key="3">
    <source>
        <dbReference type="ARBA" id="ARBA00022737"/>
    </source>
</evidence>
<comment type="subcellular location">
    <subcellularLocation>
        <location evidence="1">Cytoplasm</location>
        <location evidence="1">Cytoskeleton</location>
        <location evidence="1">Cilium axoneme</location>
    </subcellularLocation>
</comment>
<comment type="caution">
    <text evidence="6">The sequence shown here is derived from an EMBL/GenBank/DDBJ whole genome shotgun (WGS) entry which is preliminary data.</text>
</comment>
<dbReference type="InterPro" id="IPR003591">
    <property type="entry name" value="Leu-rich_rpt_typical-subtyp"/>
</dbReference>
<dbReference type="SUPFAM" id="SSF52058">
    <property type="entry name" value="L domain-like"/>
    <property type="match status" value="1"/>
</dbReference>
<organism evidence="6 7">
    <name type="scientific">Volvox africanus</name>
    <dbReference type="NCBI Taxonomy" id="51714"/>
    <lineage>
        <taxon>Eukaryota</taxon>
        <taxon>Viridiplantae</taxon>
        <taxon>Chlorophyta</taxon>
        <taxon>core chlorophytes</taxon>
        <taxon>Chlorophyceae</taxon>
        <taxon>CS clade</taxon>
        <taxon>Chlamydomonadales</taxon>
        <taxon>Volvocaceae</taxon>
        <taxon>Volvox</taxon>
    </lineage>
</organism>
<dbReference type="Gene3D" id="3.80.10.10">
    <property type="entry name" value="Ribonuclease Inhibitor"/>
    <property type="match status" value="2"/>
</dbReference>
<feature type="compositionally biased region" description="Basic and acidic residues" evidence="4">
    <location>
        <begin position="676"/>
        <end position="688"/>
    </location>
</feature>
<feature type="compositionally biased region" description="Polar residues" evidence="4">
    <location>
        <begin position="106"/>
        <end position="117"/>
    </location>
</feature>
<dbReference type="InterPro" id="IPR055414">
    <property type="entry name" value="LRR_R13L4/SHOC2-like"/>
</dbReference>
<keyword evidence="3" id="KW-0677">Repeat</keyword>
<evidence type="ECO:0000256" key="1">
    <source>
        <dbReference type="ARBA" id="ARBA00004430"/>
    </source>
</evidence>
<dbReference type="InterPro" id="IPR050333">
    <property type="entry name" value="SLRP"/>
</dbReference>
<feature type="domain" description="Disease resistance R13L4/SHOC-2-like LRR" evidence="5">
    <location>
        <begin position="202"/>
        <end position="438"/>
    </location>
</feature>
<feature type="region of interest" description="Disordered" evidence="4">
    <location>
        <begin position="484"/>
        <end position="509"/>
    </location>
</feature>
<evidence type="ECO:0000313" key="7">
    <source>
        <dbReference type="Proteomes" id="UP000747399"/>
    </source>
</evidence>
<keyword evidence="7" id="KW-1185">Reference proteome</keyword>
<dbReference type="GO" id="GO:0005615">
    <property type="term" value="C:extracellular space"/>
    <property type="evidence" value="ECO:0007669"/>
    <property type="project" value="TreeGrafter"/>
</dbReference>
<dbReference type="PANTHER" id="PTHR45712">
    <property type="entry name" value="AGAP008170-PA"/>
    <property type="match status" value="1"/>
</dbReference>
<evidence type="ECO:0000259" key="5">
    <source>
        <dbReference type="Pfam" id="PF23598"/>
    </source>
</evidence>
<evidence type="ECO:0000256" key="4">
    <source>
        <dbReference type="SAM" id="MobiDB-lite"/>
    </source>
</evidence>
<dbReference type="PANTHER" id="PTHR45712:SF1">
    <property type="entry name" value="NEPHROCAN"/>
    <property type="match status" value="1"/>
</dbReference>
<gene>
    <name evidence="6" type="ORF">Vafri_19329</name>
</gene>
<dbReference type="Proteomes" id="UP000747399">
    <property type="component" value="Unassembled WGS sequence"/>
</dbReference>
<dbReference type="PROSITE" id="PS51450">
    <property type="entry name" value="LRR"/>
    <property type="match status" value="1"/>
</dbReference>
<sequence length="830" mass="85913">MQLSRIYSSHVAEPFQGGAAADASSRALPRRRTAPAALPCALAAIRPGDPRDGPPHITRAPGHVGSQAPAAHRLQTITRSNYSRTSWRTAILSEEEDSTNAEHRSLQAQPTAHNNAGKSFPNEGGNGGAAQTDEAEAADSGSSGGGTLTGAELRVKLALAASSGRLDLTDCRLEQLPTEVLQLTELEELQLSGNCLMDLPDEISRLTALRRLGLAGNLLTSLPPGLGALTGLEGLWLHGNLIASLPQQLSNLGALRALSLAGNCLEGVPSGSLAGLTSLTDLTLAGNQLEALPPNELAPLSRLRKLALNGNRLMSWSPGELGLGSNMTGLTELMLQGNRLECADPAIFECPALQELSLADNQLTGLPSSLAAATALSRLHLFGNHITSLTAAQLAGLPSLSSCWLEGNPLRGEAVAALVAVAGSGAMPHLKALGLDQSQVEAAAAAAAGQLGGGGASIQLPSNVRVGCVLGSGPGYFKLQYGPQRPAGSSVSDGPGASPAGRSADRGGAGVGSGNDLLVVAFGSAPGTPNWGGLLSKVYRTAGEGRYFDVLYVADPARDWYGGGDDSVYAYYRDRLSVYTRHYGRVLLLGDSMGATAALMFSDLATGALAFCPQVDLTAASIRPGRPAPWLSRLRQRLVAAVTASTGQLNVLVGTWQHDLAQANLLPARGASGPQRRRDSAGNERNIEETTVNQSGPGARQGALRGWREAGVATLDEGGVRVPIVGSGAAAQRKPWAWEHKVESTGMSIGVEAAGCGTCVQVGDLRSERQGGAFCGDNGYFGVNIKVFSVDSHRLAAALDARGQLVPLVQDAVLHQLGLQSRNVRVSNLL</sequence>
<dbReference type="GO" id="GO:0005930">
    <property type="term" value="C:axoneme"/>
    <property type="evidence" value="ECO:0007669"/>
    <property type="project" value="UniProtKB-SubCell"/>
</dbReference>
<dbReference type="InterPro" id="IPR032675">
    <property type="entry name" value="LRR_dom_sf"/>
</dbReference>
<dbReference type="Pfam" id="PF23598">
    <property type="entry name" value="LRR_14"/>
    <property type="match status" value="1"/>
</dbReference>
<dbReference type="AlphaFoldDB" id="A0A8J4BUE2"/>
<evidence type="ECO:0000256" key="2">
    <source>
        <dbReference type="ARBA" id="ARBA00022614"/>
    </source>
</evidence>
<reference evidence="6" key="1">
    <citation type="journal article" date="2021" name="Proc. Natl. Acad. Sci. U.S.A.">
        <title>Three genomes in the algal genus Volvox reveal the fate of a haploid sex-determining region after a transition to homothallism.</title>
        <authorList>
            <person name="Yamamoto K."/>
            <person name="Hamaji T."/>
            <person name="Kawai-Toyooka H."/>
            <person name="Matsuzaki R."/>
            <person name="Takahashi F."/>
            <person name="Nishimura Y."/>
            <person name="Kawachi M."/>
            <person name="Noguchi H."/>
            <person name="Minakuchi Y."/>
            <person name="Umen J.G."/>
            <person name="Toyoda A."/>
            <person name="Nozaki H."/>
        </authorList>
    </citation>
    <scope>NUCLEOTIDE SEQUENCE</scope>
    <source>
        <strain evidence="6">NIES-3780</strain>
    </source>
</reference>
<name>A0A8J4BUE2_9CHLO</name>
<feature type="region of interest" description="Disordered" evidence="4">
    <location>
        <begin position="667"/>
        <end position="702"/>
    </location>
</feature>
<proteinExistence type="predicted"/>
<accession>A0A8J4BUE2</accession>
<feature type="region of interest" description="Disordered" evidence="4">
    <location>
        <begin position="95"/>
        <end position="145"/>
    </location>
</feature>
<protein>
    <recommendedName>
        <fullName evidence="5">Disease resistance R13L4/SHOC-2-like LRR domain-containing protein</fullName>
    </recommendedName>
</protein>
<dbReference type="EMBL" id="BNCO01000076">
    <property type="protein sequence ID" value="GIL65589.1"/>
    <property type="molecule type" value="Genomic_DNA"/>
</dbReference>
<feature type="region of interest" description="Disordered" evidence="4">
    <location>
        <begin position="46"/>
        <end position="70"/>
    </location>
</feature>